<proteinExistence type="predicted"/>
<name>A0A4Z2GLZ9_9TELE</name>
<dbReference type="AlphaFoldDB" id="A0A4Z2GLZ9"/>
<gene>
    <name evidence="1" type="ORF">EYF80_035551</name>
</gene>
<accession>A0A4Z2GLZ9</accession>
<sequence length="77" mass="8687">MVTITMAPRVQTSPPRPSSASYLGYLQSQIDLCQKHKKRLRLDLIVRSPFVASDRPSFTAVVYLVRSGLHSDGYTDY</sequence>
<protein>
    <submittedName>
        <fullName evidence="1">Uncharacterized protein</fullName>
    </submittedName>
</protein>
<evidence type="ECO:0000313" key="2">
    <source>
        <dbReference type="Proteomes" id="UP000314294"/>
    </source>
</evidence>
<evidence type="ECO:0000313" key="1">
    <source>
        <dbReference type="EMBL" id="TNN54251.1"/>
    </source>
</evidence>
<dbReference type="Proteomes" id="UP000314294">
    <property type="component" value="Unassembled WGS sequence"/>
</dbReference>
<organism evidence="1 2">
    <name type="scientific">Liparis tanakae</name>
    <name type="common">Tanaka's snailfish</name>
    <dbReference type="NCBI Taxonomy" id="230148"/>
    <lineage>
        <taxon>Eukaryota</taxon>
        <taxon>Metazoa</taxon>
        <taxon>Chordata</taxon>
        <taxon>Craniata</taxon>
        <taxon>Vertebrata</taxon>
        <taxon>Euteleostomi</taxon>
        <taxon>Actinopterygii</taxon>
        <taxon>Neopterygii</taxon>
        <taxon>Teleostei</taxon>
        <taxon>Neoteleostei</taxon>
        <taxon>Acanthomorphata</taxon>
        <taxon>Eupercaria</taxon>
        <taxon>Perciformes</taxon>
        <taxon>Cottioidei</taxon>
        <taxon>Cottales</taxon>
        <taxon>Liparidae</taxon>
        <taxon>Liparis</taxon>
    </lineage>
</organism>
<reference evidence="1 2" key="1">
    <citation type="submission" date="2019-03" db="EMBL/GenBank/DDBJ databases">
        <title>First draft genome of Liparis tanakae, snailfish: a comprehensive survey of snailfish specific genes.</title>
        <authorList>
            <person name="Kim W."/>
            <person name="Song I."/>
            <person name="Jeong J.-H."/>
            <person name="Kim D."/>
            <person name="Kim S."/>
            <person name="Ryu S."/>
            <person name="Song J.Y."/>
            <person name="Lee S.K."/>
        </authorList>
    </citation>
    <scope>NUCLEOTIDE SEQUENCE [LARGE SCALE GENOMIC DNA]</scope>
    <source>
        <tissue evidence="1">Muscle</tissue>
    </source>
</reference>
<keyword evidence="2" id="KW-1185">Reference proteome</keyword>
<comment type="caution">
    <text evidence="1">The sequence shown here is derived from an EMBL/GenBank/DDBJ whole genome shotgun (WGS) entry which is preliminary data.</text>
</comment>
<dbReference type="EMBL" id="SRLO01000490">
    <property type="protein sequence ID" value="TNN54251.1"/>
    <property type="molecule type" value="Genomic_DNA"/>
</dbReference>